<dbReference type="GO" id="GO:0046084">
    <property type="term" value="P:adenine biosynthetic process"/>
    <property type="evidence" value="ECO:0007669"/>
    <property type="project" value="TreeGrafter"/>
</dbReference>
<dbReference type="Gene3D" id="3.40.50.20">
    <property type="match status" value="1"/>
</dbReference>
<dbReference type="FunFam" id="3.40.50.20:FF:000006">
    <property type="entry name" value="Phosphoribosylamine--glycine ligase, chloroplastic"/>
    <property type="match status" value="1"/>
</dbReference>
<evidence type="ECO:0000256" key="2">
    <source>
        <dbReference type="ARBA" id="ARBA00005054"/>
    </source>
</evidence>
<evidence type="ECO:0000256" key="1">
    <source>
        <dbReference type="ARBA" id="ARBA00004686"/>
    </source>
</evidence>
<dbReference type="GO" id="GO:0046872">
    <property type="term" value="F:metal ion binding"/>
    <property type="evidence" value="ECO:0007669"/>
    <property type="project" value="UniProtKB-KW"/>
</dbReference>
<comment type="catalytic activity">
    <reaction evidence="16">
        <text>2-formamido-N(1)-(5-O-phospho-beta-D-ribosyl)acetamidine + ATP = 5-amino-1-(5-phospho-beta-D-ribosyl)imidazole + ADP + phosphate + H(+)</text>
        <dbReference type="Rhea" id="RHEA:23032"/>
        <dbReference type="ChEBI" id="CHEBI:15378"/>
        <dbReference type="ChEBI" id="CHEBI:30616"/>
        <dbReference type="ChEBI" id="CHEBI:43474"/>
        <dbReference type="ChEBI" id="CHEBI:137981"/>
        <dbReference type="ChEBI" id="CHEBI:147287"/>
        <dbReference type="ChEBI" id="CHEBI:456216"/>
        <dbReference type="EC" id="6.3.3.1"/>
    </reaction>
</comment>
<dbReference type="Pfam" id="PF01071">
    <property type="entry name" value="GARS_A"/>
    <property type="match status" value="1"/>
</dbReference>
<evidence type="ECO:0000256" key="8">
    <source>
        <dbReference type="ARBA" id="ARBA00022679"/>
    </source>
</evidence>
<dbReference type="InterPro" id="IPR013815">
    <property type="entry name" value="ATP_grasp_subdomain_1"/>
</dbReference>
<organism evidence="18 19">
    <name type="scientific">Drosophila rubida</name>
    <dbReference type="NCBI Taxonomy" id="30044"/>
    <lineage>
        <taxon>Eukaryota</taxon>
        <taxon>Metazoa</taxon>
        <taxon>Ecdysozoa</taxon>
        <taxon>Arthropoda</taxon>
        <taxon>Hexapoda</taxon>
        <taxon>Insecta</taxon>
        <taxon>Pterygota</taxon>
        <taxon>Neoptera</taxon>
        <taxon>Endopterygota</taxon>
        <taxon>Diptera</taxon>
        <taxon>Brachycera</taxon>
        <taxon>Muscomorpha</taxon>
        <taxon>Ephydroidea</taxon>
        <taxon>Drosophilidae</taxon>
        <taxon>Drosophila</taxon>
    </lineage>
</organism>
<dbReference type="Gene3D" id="3.90.600.10">
    <property type="entry name" value="Phosphoribosylglycinamide synthetase, C-terminal domain"/>
    <property type="match status" value="1"/>
</dbReference>
<dbReference type="InterPro" id="IPR016188">
    <property type="entry name" value="PurM-like_N"/>
</dbReference>
<keyword evidence="7 16" id="KW-0436">Ligase</keyword>
<dbReference type="InterPro" id="IPR036477">
    <property type="entry name" value="Formyl_transf_N_sf"/>
</dbReference>
<sequence length="1347" mass="143984">MSHRLLVIGSGGREHAICWKLNQSPQVSEIYALPGSFGISQLSKCQNVGADVLNPSDFEAIAKWCQLNKISLVSVGPEEPLGLGLCDVLRQAGIDCFGPGKQGAQIEADKKWSKDFMLRHGIPTARYESFTDVDKAKKFIRSAPYAALVVKASGLAAGKGVVVAANAEEACQAVDDILGNLKFGQAGSTVVVEELLEGEEVSLLAFTDGSTVQAMLPAQDHKRIGTGDVGPNTGGMGAYCPCPLISKQALELVKVAVLERAVKGLAQEHIPYKGVLYAGLMITRDGPRVLEFNCRFGDPETEVILPLLESDLFEVMQACCQGTLHKLTLQWRSNMCAVGVFLASAGYPESSTKGCVIKGLPKESRDDQLVLHSALAVNAKGEPVTNGGRVLIVIALDADLREAAARATKLAAGITFEGAPSQYRTDIAQKAFKMAPTPSLSYKDSGVDIDAGDALVQRIKPLSRGTQRPGVLGGLGGFGGLFRIRELSYSQPVIAEATQGVGAKIKLALDHKLYDHIGYDLFAMAANDLLELGAEPVAFLDYIACGKLQVPLAAQLVKGMADGCRDARCALVGGETAEMPSLYTPGQYDMAGYCVGLVEDSRLLPRFDLYEPGDLVVGLPSSGLHCAGFNELLTRLAAAGVDLEQCSPVAGGDHGLSLAQVLGTPSQLYVQQLLPHLQAGHVKAVAHISHGLLHDVARLLPQDYDVVLDFGAVPVPEIFGWLAARLRLSATTLLEQHNCGIGMVVVLPQASQLWRTALPGAKVLGVLQPRAAQAKTSRLQVRNFEEQLCKLAQRFGGLGDQQLAGEHLQLGHKPEARADCFENATGCRVTRLPVHYKDPILILGTDGVGTKLKIAQQTGRNGSVGIDLVAMCVNDILCNGAQPYSFSSYYACGKWQQALADEVAAGVYEGARQADSTFISAHTAALPLLYEPQVYDLAGFALGIAERGGILPRLEDIRAGDVLIGLPSSGVHSNGFSLVHAVLKRAGLGLADRAPFSERTLGEELLVPTRIYVQALAPLLQRTGHGIKALAHITGGGLTENIPRVLRKELAVRLDANSFQLPAVFAWLAAAGNIAPEELQRTYNCGLGLILVVDAAHADAVLQQLRYTERASLVGEVIARKDAKKPQVQLLHFEQVLAQRQRQLQLPRRRVASGSNLLALIKASRDSAQTLHADIVLVISNKPNVLGLERATQAGIPTLVISHRDFASREEYDAELSRHLEAARVDLVCLAGFMRVLSAPFVRQWRGRLLNIHPSLLPKFPGLHVQRQALEAGESQSGCTVHFVDEGVDTGAIIVQAAVPILPGDDVDALTQRIHQAEYWAYPRALALLASGAVSPGGDTKSVSKKN</sequence>
<keyword evidence="9 16" id="KW-0479">Metal-binding</keyword>
<comment type="pathway">
    <text evidence="2 16">Purine metabolism; IMP biosynthesis via de novo pathway; N(2)-formyl-N(1)-(5-phospho-D-ribosyl)glycinamide from N(1)-(5-phospho-D-ribosyl)glycinamide (10-formyl THF route): step 1/1.</text>
</comment>
<dbReference type="Proteomes" id="UP001200034">
    <property type="component" value="Unassembled WGS sequence"/>
</dbReference>
<feature type="domain" description="ATP-grasp" evidence="17">
    <location>
        <begin position="114"/>
        <end position="321"/>
    </location>
</feature>
<comment type="catalytic activity">
    <reaction evidence="16">
        <text>5-phospho-beta-D-ribosylamine + glycine + ATP = N(1)-(5-phospho-beta-D-ribosyl)glycinamide + ADP + phosphate + H(+)</text>
        <dbReference type="Rhea" id="RHEA:17453"/>
        <dbReference type="ChEBI" id="CHEBI:15378"/>
        <dbReference type="ChEBI" id="CHEBI:30616"/>
        <dbReference type="ChEBI" id="CHEBI:43474"/>
        <dbReference type="ChEBI" id="CHEBI:57305"/>
        <dbReference type="ChEBI" id="CHEBI:58681"/>
        <dbReference type="ChEBI" id="CHEBI:143788"/>
        <dbReference type="ChEBI" id="CHEBI:456216"/>
        <dbReference type="EC" id="6.3.4.13"/>
    </reaction>
</comment>
<name>A0AAD4PMQ2_9MUSC</name>
<dbReference type="Pfam" id="PF02769">
    <property type="entry name" value="AIRS_C"/>
    <property type="match status" value="2"/>
</dbReference>
<dbReference type="GO" id="GO:0005829">
    <property type="term" value="C:cytosol"/>
    <property type="evidence" value="ECO:0007669"/>
    <property type="project" value="TreeGrafter"/>
</dbReference>
<dbReference type="InterPro" id="IPR010918">
    <property type="entry name" value="PurM-like_C_dom"/>
</dbReference>
<dbReference type="HAMAP" id="MF_00741">
    <property type="entry name" value="AIRS"/>
    <property type="match status" value="1"/>
</dbReference>
<keyword evidence="10 15" id="KW-0547">Nucleotide-binding</keyword>
<dbReference type="GO" id="GO:0005524">
    <property type="term" value="F:ATP binding"/>
    <property type="evidence" value="ECO:0007669"/>
    <property type="project" value="UniProtKB-UniRule"/>
</dbReference>
<dbReference type="EC" id="6.3.3.1" evidence="16"/>
<dbReference type="Pfam" id="PF02844">
    <property type="entry name" value="GARS_N"/>
    <property type="match status" value="1"/>
</dbReference>
<dbReference type="NCBIfam" id="TIGR00877">
    <property type="entry name" value="purD"/>
    <property type="match status" value="1"/>
</dbReference>
<dbReference type="Pfam" id="PF00586">
    <property type="entry name" value="AIRS"/>
    <property type="match status" value="2"/>
</dbReference>
<evidence type="ECO:0000256" key="10">
    <source>
        <dbReference type="ARBA" id="ARBA00022741"/>
    </source>
</evidence>
<dbReference type="SUPFAM" id="SSF55326">
    <property type="entry name" value="PurM N-terminal domain-like"/>
    <property type="match status" value="2"/>
</dbReference>
<dbReference type="GO" id="GO:0004637">
    <property type="term" value="F:phosphoribosylamine-glycine ligase activity"/>
    <property type="evidence" value="ECO:0007669"/>
    <property type="project" value="UniProtKB-UniRule"/>
</dbReference>
<evidence type="ECO:0000256" key="5">
    <source>
        <dbReference type="ARBA" id="ARBA00008630"/>
    </source>
</evidence>
<evidence type="ECO:0000256" key="14">
    <source>
        <dbReference type="ARBA" id="ARBA00023268"/>
    </source>
</evidence>
<dbReference type="PROSITE" id="PS00184">
    <property type="entry name" value="GARS"/>
    <property type="match status" value="1"/>
</dbReference>
<dbReference type="EMBL" id="JAJJHW010001127">
    <property type="protein sequence ID" value="KAH8376682.1"/>
    <property type="molecule type" value="Genomic_DNA"/>
</dbReference>
<keyword evidence="8" id="KW-0808">Transferase</keyword>
<dbReference type="Gene3D" id="3.90.650.10">
    <property type="entry name" value="PurM-like C-terminal domain"/>
    <property type="match status" value="2"/>
</dbReference>
<dbReference type="InterPro" id="IPR002376">
    <property type="entry name" value="Formyl_transf_N"/>
</dbReference>
<evidence type="ECO:0000313" key="19">
    <source>
        <dbReference type="Proteomes" id="UP001200034"/>
    </source>
</evidence>
<evidence type="ECO:0000256" key="11">
    <source>
        <dbReference type="ARBA" id="ARBA00022755"/>
    </source>
</evidence>
<evidence type="ECO:0000256" key="12">
    <source>
        <dbReference type="ARBA" id="ARBA00022840"/>
    </source>
</evidence>
<dbReference type="FunFam" id="3.90.650.10:FF:000019">
    <property type="entry name" value="Trifunctional purine biosynthetic protein adenosine-3"/>
    <property type="match status" value="1"/>
</dbReference>
<keyword evidence="11 16" id="KW-0658">Purine biosynthesis</keyword>
<comment type="catalytic activity">
    <reaction evidence="16">
        <text>N(1)-(5-phospho-beta-D-ribosyl)glycinamide + (6R)-10-formyltetrahydrofolate = N(2)-formyl-N(1)-(5-phospho-beta-D-ribosyl)glycinamide + (6S)-5,6,7,8-tetrahydrofolate + H(+)</text>
        <dbReference type="Rhea" id="RHEA:15053"/>
        <dbReference type="ChEBI" id="CHEBI:15378"/>
        <dbReference type="ChEBI" id="CHEBI:57453"/>
        <dbReference type="ChEBI" id="CHEBI:143788"/>
        <dbReference type="ChEBI" id="CHEBI:147286"/>
        <dbReference type="ChEBI" id="CHEBI:195366"/>
        <dbReference type="EC" id="2.1.2.2"/>
    </reaction>
</comment>
<keyword evidence="12 15" id="KW-0067">ATP-binding</keyword>
<dbReference type="EC" id="2.1.2.2" evidence="16"/>
<dbReference type="PANTHER" id="PTHR10520">
    <property type="entry name" value="TRIFUNCTIONAL PURINE BIOSYNTHETIC PROTEIN ADENOSINE-3-RELATED"/>
    <property type="match status" value="1"/>
</dbReference>
<dbReference type="Gene3D" id="3.30.470.20">
    <property type="entry name" value="ATP-grasp fold, B domain"/>
    <property type="match status" value="1"/>
</dbReference>
<evidence type="ECO:0000256" key="7">
    <source>
        <dbReference type="ARBA" id="ARBA00022598"/>
    </source>
</evidence>
<dbReference type="Gene3D" id="3.30.1490.20">
    <property type="entry name" value="ATP-grasp fold, A domain"/>
    <property type="match status" value="1"/>
</dbReference>
<dbReference type="HAMAP" id="MF_01930">
    <property type="entry name" value="PurN"/>
    <property type="match status" value="1"/>
</dbReference>
<comment type="pathway">
    <text evidence="3 16">Purine metabolism; IMP biosynthesis via de novo pathway; N(1)-(5-phospho-D-ribosyl)glycinamide from 5-phospho-alpha-D-ribose 1-diphosphate: step 2/2.</text>
</comment>
<keyword evidence="13 16" id="KW-0464">Manganese</keyword>
<dbReference type="InterPro" id="IPR020562">
    <property type="entry name" value="PRibGlycinamide_synth_N"/>
</dbReference>
<dbReference type="InterPro" id="IPR001555">
    <property type="entry name" value="GART_AS"/>
</dbReference>
<dbReference type="InterPro" id="IPR036676">
    <property type="entry name" value="PurM-like_C_sf"/>
</dbReference>
<dbReference type="SUPFAM" id="SSF53328">
    <property type="entry name" value="Formyltransferase"/>
    <property type="match status" value="1"/>
</dbReference>
<dbReference type="SMART" id="SM01209">
    <property type="entry name" value="GARS_A"/>
    <property type="match status" value="1"/>
</dbReference>
<comment type="similarity">
    <text evidence="5 16">In the C-terminal section; belongs to the GART family.</text>
</comment>
<dbReference type="InterPro" id="IPR020560">
    <property type="entry name" value="PRibGlycinamide_synth_C-dom"/>
</dbReference>
<dbReference type="PANTHER" id="PTHR10520:SF12">
    <property type="entry name" value="TRIFUNCTIONAL PURINE BIOSYNTHETIC PROTEIN ADENOSINE-3"/>
    <property type="match status" value="1"/>
</dbReference>
<dbReference type="NCBIfam" id="TIGR00639">
    <property type="entry name" value="PurN"/>
    <property type="match status" value="1"/>
</dbReference>
<dbReference type="InterPro" id="IPR011054">
    <property type="entry name" value="Rudment_hybrid_motif"/>
</dbReference>
<evidence type="ECO:0000256" key="16">
    <source>
        <dbReference type="RuleBase" id="RU363089"/>
    </source>
</evidence>
<keyword evidence="14 16" id="KW-0511">Multifunctional enzyme</keyword>
<dbReference type="HAMAP" id="MF_00138">
    <property type="entry name" value="GARS"/>
    <property type="match status" value="1"/>
</dbReference>
<evidence type="ECO:0000256" key="13">
    <source>
        <dbReference type="ARBA" id="ARBA00023211"/>
    </source>
</evidence>
<dbReference type="GO" id="GO:0006189">
    <property type="term" value="P:'de novo' IMP biosynthetic process"/>
    <property type="evidence" value="ECO:0007669"/>
    <property type="project" value="UniProtKB-UniRule"/>
</dbReference>
<dbReference type="InterPro" id="IPR036921">
    <property type="entry name" value="PurM-like_N_sf"/>
</dbReference>
<evidence type="ECO:0000256" key="6">
    <source>
        <dbReference type="ARBA" id="ARBA00008696"/>
    </source>
</evidence>
<dbReference type="Pfam" id="PF00551">
    <property type="entry name" value="Formyl_trans_N"/>
    <property type="match status" value="1"/>
</dbReference>
<proteinExistence type="inferred from homology"/>
<dbReference type="FunFam" id="3.30.470.20:FF:000018">
    <property type="entry name" value="Trifunctional purine biosynthetic protein adenosine-3"/>
    <property type="match status" value="1"/>
</dbReference>
<dbReference type="PROSITE" id="PS50975">
    <property type="entry name" value="ATP_GRASP"/>
    <property type="match status" value="1"/>
</dbReference>
<comment type="similarity">
    <text evidence="6 16">In the central section; belongs to the AIR synthase family.</text>
</comment>
<dbReference type="SMART" id="SM01210">
    <property type="entry name" value="GARS_C"/>
    <property type="match status" value="1"/>
</dbReference>
<dbReference type="InterPro" id="IPR004733">
    <property type="entry name" value="PurM_cligase"/>
</dbReference>
<dbReference type="InterPro" id="IPR011761">
    <property type="entry name" value="ATP-grasp"/>
</dbReference>
<dbReference type="SUPFAM" id="SSF52440">
    <property type="entry name" value="PreATP-grasp domain"/>
    <property type="match status" value="1"/>
</dbReference>
<dbReference type="InterPro" id="IPR037123">
    <property type="entry name" value="PRibGlycinamide_synth_C_sf"/>
</dbReference>
<accession>A0AAD4PMQ2</accession>
<evidence type="ECO:0000313" key="18">
    <source>
        <dbReference type="EMBL" id="KAH8376682.1"/>
    </source>
</evidence>
<comment type="caution">
    <text evidence="18">The sequence shown here is derived from an EMBL/GenBank/DDBJ whole genome shotgun (WGS) entry which is preliminary data.</text>
</comment>
<dbReference type="Pfam" id="PF02843">
    <property type="entry name" value="GARS_C"/>
    <property type="match status" value="1"/>
</dbReference>
<dbReference type="EC" id="6.3.4.13" evidence="16"/>
<dbReference type="CDD" id="cd02196">
    <property type="entry name" value="PurM"/>
    <property type="match status" value="2"/>
</dbReference>
<comment type="similarity">
    <text evidence="4 16">In the N-terminal section; belongs to the GARS family.</text>
</comment>
<dbReference type="GO" id="GO:0004641">
    <property type="term" value="F:phosphoribosylformylglycinamidine cyclo-ligase activity"/>
    <property type="evidence" value="ECO:0007669"/>
    <property type="project" value="UniProtKB-EC"/>
</dbReference>
<dbReference type="InterPro" id="IPR020559">
    <property type="entry name" value="PRibGlycinamide_synth_CS"/>
</dbReference>
<protein>
    <recommendedName>
        <fullName evidence="16">Trifunctional purine biosynthetic protein adenosine-3</fullName>
    </recommendedName>
    <domain>
        <recommendedName>
            <fullName evidence="16">Phosphoribosylamine--glycine ligase</fullName>
            <ecNumber evidence="16">6.3.4.13</ecNumber>
        </recommendedName>
        <alternativeName>
            <fullName evidence="16">Glycinamide ribonucleotide synthetase</fullName>
            <shortName evidence="16">GARS</shortName>
        </alternativeName>
        <alternativeName>
            <fullName evidence="16">Phosphoribosylglycinamide synthetase</fullName>
        </alternativeName>
    </domain>
    <domain>
        <recommendedName>
            <fullName evidence="16">Phosphoribosylformylglycinamidine cyclo-ligase</fullName>
            <ecNumber evidence="16">6.3.3.1</ecNumber>
        </recommendedName>
        <alternativeName>
            <fullName evidence="16">AIR synthase</fullName>
            <shortName evidence="16">AIRS</shortName>
        </alternativeName>
        <alternativeName>
            <fullName evidence="16">Phosphoribosyl-aminoimidazole synthetase</fullName>
        </alternativeName>
    </domain>
    <domain>
        <recommendedName>
            <fullName evidence="16">Phosphoribosylglycinamide formyltransferase</fullName>
            <ecNumber evidence="16">2.1.2.2</ecNumber>
        </recommendedName>
        <alternativeName>
            <fullName evidence="16">5'-phosphoribosylglycinamide transformylase</fullName>
        </alternativeName>
        <alternativeName>
            <fullName evidence="16">GAR transformylase</fullName>
            <shortName evidence="16">GART</shortName>
        </alternativeName>
    </domain>
</protein>
<dbReference type="GO" id="GO:0004644">
    <property type="term" value="F:phosphoribosylglycinamide formyltransferase activity"/>
    <property type="evidence" value="ECO:0007669"/>
    <property type="project" value="UniProtKB-EC"/>
</dbReference>
<reference evidence="18" key="1">
    <citation type="journal article" date="2021" name="Mol. Ecol. Resour.">
        <title>Phylogenomic analyses of the genus Drosophila reveals genomic signals of climate adaptation.</title>
        <authorList>
            <person name="Li F."/>
            <person name="Rane R.V."/>
            <person name="Luria V."/>
            <person name="Xiong Z."/>
            <person name="Chen J."/>
            <person name="Li Z."/>
            <person name="Catullo R.A."/>
            <person name="Griffin P.C."/>
            <person name="Schiffer M."/>
            <person name="Pearce S."/>
            <person name="Lee S.F."/>
            <person name="McElroy K."/>
            <person name="Stocker A."/>
            <person name="Shirriffs J."/>
            <person name="Cockerell F."/>
            <person name="Coppin C."/>
            <person name="Sgro C.M."/>
            <person name="Karger A."/>
            <person name="Cain J.W."/>
            <person name="Weber J.A."/>
            <person name="Santpere G."/>
            <person name="Kirschner M.W."/>
            <person name="Hoffmann A.A."/>
            <person name="Oakeshott J.G."/>
            <person name="Zhang G."/>
        </authorList>
    </citation>
    <scope>NUCLEOTIDE SEQUENCE</scope>
    <source>
        <strain evidence="18">BGI-SZ-2011g</strain>
    </source>
</reference>
<evidence type="ECO:0000256" key="9">
    <source>
        <dbReference type="ARBA" id="ARBA00022723"/>
    </source>
</evidence>
<dbReference type="FunFam" id="3.30.1490.20:FF:000006">
    <property type="entry name" value="phosphoribosylamine--glycine ligase, chloroplastic-like"/>
    <property type="match status" value="1"/>
</dbReference>
<evidence type="ECO:0000256" key="3">
    <source>
        <dbReference type="ARBA" id="ARBA00005174"/>
    </source>
</evidence>
<dbReference type="InterPro" id="IPR000115">
    <property type="entry name" value="PRibGlycinamide_synth"/>
</dbReference>
<keyword evidence="19" id="KW-1185">Reference proteome</keyword>
<evidence type="ECO:0000256" key="15">
    <source>
        <dbReference type="PROSITE-ProRule" id="PRU00409"/>
    </source>
</evidence>
<dbReference type="FunFam" id="3.30.1330.10:FF:000001">
    <property type="entry name" value="Phosphoribosylformylglycinamidine cyclo-ligase"/>
    <property type="match status" value="1"/>
</dbReference>
<dbReference type="NCBIfam" id="TIGR00878">
    <property type="entry name" value="purM"/>
    <property type="match status" value="2"/>
</dbReference>
<evidence type="ECO:0000259" key="17">
    <source>
        <dbReference type="PROSITE" id="PS50975"/>
    </source>
</evidence>
<dbReference type="SUPFAM" id="SSF56059">
    <property type="entry name" value="Glutathione synthetase ATP-binding domain-like"/>
    <property type="match status" value="1"/>
</dbReference>
<dbReference type="SUPFAM" id="SSF51246">
    <property type="entry name" value="Rudiment single hybrid motif"/>
    <property type="match status" value="1"/>
</dbReference>
<dbReference type="InterPro" id="IPR016185">
    <property type="entry name" value="PreATP-grasp_dom_sf"/>
</dbReference>
<dbReference type="Gene3D" id="3.40.50.170">
    <property type="entry name" value="Formyl transferase, N-terminal domain"/>
    <property type="match status" value="1"/>
</dbReference>
<dbReference type="InterPro" id="IPR020561">
    <property type="entry name" value="PRibGlycinamid_synth_ATP-grasp"/>
</dbReference>
<gene>
    <name evidence="18" type="ORF">KR093_000901</name>
</gene>
<evidence type="ECO:0000256" key="4">
    <source>
        <dbReference type="ARBA" id="ARBA00007423"/>
    </source>
</evidence>
<dbReference type="PROSITE" id="PS00373">
    <property type="entry name" value="GART"/>
    <property type="match status" value="1"/>
</dbReference>
<dbReference type="CDD" id="cd08645">
    <property type="entry name" value="FMT_core_GART"/>
    <property type="match status" value="1"/>
</dbReference>
<dbReference type="InterPro" id="IPR004607">
    <property type="entry name" value="GART"/>
</dbReference>
<dbReference type="SUPFAM" id="SSF56042">
    <property type="entry name" value="PurM C-terminal domain-like"/>
    <property type="match status" value="2"/>
</dbReference>
<comment type="pathway">
    <text evidence="1 16">Purine metabolism; IMP biosynthesis via de novo pathway; 5-amino-1-(5-phospho-D-ribosyl)imidazole from N(2)-formyl-N(1)-(5-phospho-D-ribosyl)glycinamide: step 2/2.</text>
</comment>
<dbReference type="Gene3D" id="3.30.1330.10">
    <property type="entry name" value="PurM-like, N-terminal domain"/>
    <property type="match status" value="2"/>
</dbReference>